<dbReference type="Proteomes" id="UP000552644">
    <property type="component" value="Unassembled WGS sequence"/>
</dbReference>
<organism evidence="2 3">
    <name type="scientific">Streptosporangium saharense</name>
    <dbReference type="NCBI Taxonomy" id="1706840"/>
    <lineage>
        <taxon>Bacteria</taxon>
        <taxon>Bacillati</taxon>
        <taxon>Actinomycetota</taxon>
        <taxon>Actinomycetes</taxon>
        <taxon>Streptosporangiales</taxon>
        <taxon>Streptosporangiaceae</taxon>
        <taxon>Streptosporangium</taxon>
    </lineage>
</organism>
<dbReference type="GO" id="GO:0016829">
    <property type="term" value="F:lyase activity"/>
    <property type="evidence" value="ECO:0007669"/>
    <property type="project" value="UniProtKB-KW"/>
</dbReference>
<gene>
    <name evidence="2" type="ORF">FHS44_003363</name>
</gene>
<dbReference type="Pfam" id="PF00903">
    <property type="entry name" value="Glyoxalase"/>
    <property type="match status" value="1"/>
</dbReference>
<feature type="domain" description="VOC" evidence="1">
    <location>
        <begin position="4"/>
        <end position="128"/>
    </location>
</feature>
<dbReference type="RefSeq" id="WP_184715549.1">
    <property type="nucleotide sequence ID" value="NZ_JACHJP010000003.1"/>
</dbReference>
<dbReference type="InterPro" id="IPR029068">
    <property type="entry name" value="Glyas_Bleomycin-R_OHBP_Dase"/>
</dbReference>
<keyword evidence="3" id="KW-1185">Reference proteome</keyword>
<keyword evidence="2" id="KW-0560">Oxidoreductase</keyword>
<accession>A0A7W7VNJ0</accession>
<dbReference type="SUPFAM" id="SSF54593">
    <property type="entry name" value="Glyoxalase/Bleomycin resistance protein/Dihydroxybiphenyl dioxygenase"/>
    <property type="match status" value="1"/>
</dbReference>
<dbReference type="GO" id="GO:0051213">
    <property type="term" value="F:dioxygenase activity"/>
    <property type="evidence" value="ECO:0007669"/>
    <property type="project" value="UniProtKB-KW"/>
</dbReference>
<name>A0A7W7VNJ0_9ACTN</name>
<evidence type="ECO:0000259" key="1">
    <source>
        <dbReference type="PROSITE" id="PS51819"/>
    </source>
</evidence>
<evidence type="ECO:0000313" key="2">
    <source>
        <dbReference type="EMBL" id="MBB4916275.1"/>
    </source>
</evidence>
<dbReference type="EMBL" id="JACHJP010000003">
    <property type="protein sequence ID" value="MBB4916275.1"/>
    <property type="molecule type" value="Genomic_DNA"/>
</dbReference>
<proteinExistence type="predicted"/>
<dbReference type="InterPro" id="IPR004360">
    <property type="entry name" value="Glyas_Fos-R_dOase_dom"/>
</dbReference>
<sequence>MQARLSFVGIVVKDMARSLAFYRRLGFDLPPEADKEPHVEAELPGGLKLVWDTVETLHSFDPHWQPPVGGARVAIAFEFGTPAEVDAAYDELVSLGYEGHKEPWDAFWGQRYAIVHDPDGNGVDLFAQNG</sequence>
<keyword evidence="2" id="KW-0456">Lyase</keyword>
<comment type="caution">
    <text evidence="2">The sequence shown here is derived from an EMBL/GenBank/DDBJ whole genome shotgun (WGS) entry which is preliminary data.</text>
</comment>
<dbReference type="PANTHER" id="PTHR36503">
    <property type="entry name" value="BLR2520 PROTEIN"/>
    <property type="match status" value="1"/>
</dbReference>
<keyword evidence="2" id="KW-0223">Dioxygenase</keyword>
<dbReference type="Gene3D" id="3.10.180.10">
    <property type="entry name" value="2,3-Dihydroxybiphenyl 1,2-Dioxygenase, domain 1"/>
    <property type="match status" value="1"/>
</dbReference>
<evidence type="ECO:0000313" key="3">
    <source>
        <dbReference type="Proteomes" id="UP000552644"/>
    </source>
</evidence>
<reference evidence="2 3" key="1">
    <citation type="submission" date="2020-08" db="EMBL/GenBank/DDBJ databases">
        <title>Genomic Encyclopedia of Type Strains, Phase III (KMG-III): the genomes of soil and plant-associated and newly described type strains.</title>
        <authorList>
            <person name="Whitman W."/>
        </authorList>
    </citation>
    <scope>NUCLEOTIDE SEQUENCE [LARGE SCALE GENOMIC DNA]</scope>
    <source>
        <strain evidence="2 3">CECT 8840</strain>
    </source>
</reference>
<dbReference type="PANTHER" id="PTHR36503:SF3">
    <property type="entry name" value="BLR0126 PROTEIN"/>
    <property type="match status" value="1"/>
</dbReference>
<dbReference type="PROSITE" id="PS51819">
    <property type="entry name" value="VOC"/>
    <property type="match status" value="1"/>
</dbReference>
<protein>
    <submittedName>
        <fullName evidence="2">Catechol 2,3-dioxygenase-like lactoylglutathione lyase family enzyme</fullName>
    </submittedName>
</protein>
<dbReference type="AlphaFoldDB" id="A0A7W7VNJ0"/>
<dbReference type="InterPro" id="IPR037523">
    <property type="entry name" value="VOC_core"/>
</dbReference>